<accession>A0A7K1U7L4</accession>
<evidence type="ECO:0000256" key="1">
    <source>
        <dbReference type="ARBA" id="ARBA00006484"/>
    </source>
</evidence>
<evidence type="ECO:0000313" key="4">
    <source>
        <dbReference type="Proteomes" id="UP000461730"/>
    </source>
</evidence>
<proteinExistence type="inferred from homology"/>
<evidence type="ECO:0000313" key="3">
    <source>
        <dbReference type="EMBL" id="MVT10341.1"/>
    </source>
</evidence>
<dbReference type="InterPro" id="IPR002347">
    <property type="entry name" value="SDR_fam"/>
</dbReference>
<keyword evidence="4" id="KW-1185">Reference proteome</keyword>
<dbReference type="InterPro" id="IPR036291">
    <property type="entry name" value="NAD(P)-bd_dom_sf"/>
</dbReference>
<dbReference type="Gene3D" id="3.40.50.720">
    <property type="entry name" value="NAD(P)-binding Rossmann-like Domain"/>
    <property type="match status" value="1"/>
</dbReference>
<reference evidence="3 4" key="1">
    <citation type="submission" date="2019-12" db="EMBL/GenBank/DDBJ databases">
        <title>Chitinophaga sp. strain ysch24 (GDMCC 1.1355), whole genome shotgun sequence.</title>
        <authorList>
            <person name="Zhang X."/>
        </authorList>
    </citation>
    <scope>NUCLEOTIDE SEQUENCE [LARGE SCALE GENOMIC DNA]</scope>
    <source>
        <strain evidence="4">ysch24</strain>
    </source>
</reference>
<dbReference type="GO" id="GO:0050664">
    <property type="term" value="F:oxidoreductase activity, acting on NAD(P)H, oxygen as acceptor"/>
    <property type="evidence" value="ECO:0007669"/>
    <property type="project" value="TreeGrafter"/>
</dbReference>
<dbReference type="AlphaFoldDB" id="A0A7K1U7L4"/>
<sequence>MSKLKNKVAIVTGGNSGIGFGIAEAFRNEGAVGAITGRNEATLASAADALGTGFIGIKGDVTSLSDLENTFKKTADKFGKIDVLVVNAGGVVDGFPMAAITDVTEENYDRYMDLNLKSVYFTVQKSLPYLNDGASVILIGSSAAHRAVPGMAIYSAAKAAIISLAKGLSLDLLSRKIRVNTLSPGSIDTPVFGKIVPQEQLEQVKQAWTDITPAGRQGLPSDIGHAAVFLASDDSAFIVGTEILSDGGLTNISLMK</sequence>
<keyword evidence="2" id="KW-0560">Oxidoreductase</keyword>
<evidence type="ECO:0000256" key="2">
    <source>
        <dbReference type="ARBA" id="ARBA00023002"/>
    </source>
</evidence>
<dbReference type="PRINTS" id="PR00081">
    <property type="entry name" value="GDHRDH"/>
</dbReference>
<dbReference type="CDD" id="cd05233">
    <property type="entry name" value="SDR_c"/>
    <property type="match status" value="1"/>
</dbReference>
<dbReference type="EMBL" id="WRXN01000008">
    <property type="protein sequence ID" value="MVT10341.1"/>
    <property type="molecule type" value="Genomic_DNA"/>
</dbReference>
<dbReference type="PANTHER" id="PTHR43008:SF4">
    <property type="entry name" value="CHAIN DEHYDROGENASE, PUTATIVE (AFU_ORTHOLOGUE AFUA_4G08710)-RELATED"/>
    <property type="match status" value="1"/>
</dbReference>
<organism evidence="3 4">
    <name type="scientific">Chitinophaga tropicalis</name>
    <dbReference type="NCBI Taxonomy" id="2683588"/>
    <lineage>
        <taxon>Bacteria</taxon>
        <taxon>Pseudomonadati</taxon>
        <taxon>Bacteroidota</taxon>
        <taxon>Chitinophagia</taxon>
        <taxon>Chitinophagales</taxon>
        <taxon>Chitinophagaceae</taxon>
        <taxon>Chitinophaga</taxon>
    </lineage>
</organism>
<name>A0A7K1U7L4_9BACT</name>
<dbReference type="FunFam" id="3.40.50.720:FF:000084">
    <property type="entry name" value="Short-chain dehydrogenase reductase"/>
    <property type="match status" value="1"/>
</dbReference>
<dbReference type="InterPro" id="IPR020904">
    <property type="entry name" value="Sc_DH/Rdtase_CS"/>
</dbReference>
<dbReference type="Proteomes" id="UP000461730">
    <property type="component" value="Unassembled WGS sequence"/>
</dbReference>
<dbReference type="Pfam" id="PF13561">
    <property type="entry name" value="adh_short_C2"/>
    <property type="match status" value="1"/>
</dbReference>
<dbReference type="SUPFAM" id="SSF51735">
    <property type="entry name" value="NAD(P)-binding Rossmann-fold domains"/>
    <property type="match status" value="1"/>
</dbReference>
<protein>
    <submittedName>
        <fullName evidence="3">SDR family oxidoreductase</fullName>
    </submittedName>
</protein>
<dbReference type="PANTHER" id="PTHR43008">
    <property type="entry name" value="BENZIL REDUCTASE"/>
    <property type="match status" value="1"/>
</dbReference>
<dbReference type="PRINTS" id="PR00080">
    <property type="entry name" value="SDRFAMILY"/>
</dbReference>
<gene>
    <name evidence="3" type="ORF">GO493_18860</name>
</gene>
<dbReference type="PROSITE" id="PS00061">
    <property type="entry name" value="ADH_SHORT"/>
    <property type="match status" value="1"/>
</dbReference>
<dbReference type="RefSeq" id="WP_157307785.1">
    <property type="nucleotide sequence ID" value="NZ_WRXN01000008.1"/>
</dbReference>
<comment type="similarity">
    <text evidence="1">Belongs to the short-chain dehydrogenases/reductases (SDR) family.</text>
</comment>
<comment type="caution">
    <text evidence="3">The sequence shown here is derived from an EMBL/GenBank/DDBJ whole genome shotgun (WGS) entry which is preliminary data.</text>
</comment>